<comment type="caution">
    <text evidence="15">The sequence shown here is derived from an EMBL/GenBank/DDBJ whole genome shotgun (WGS) entry which is preliminary data.</text>
</comment>
<dbReference type="GO" id="GO:0006612">
    <property type="term" value="P:protein targeting to membrane"/>
    <property type="evidence" value="ECO:0007669"/>
    <property type="project" value="TreeGrafter"/>
</dbReference>
<dbReference type="STRING" id="94643.A0A2A9MAK1"/>
<feature type="compositionally biased region" description="Low complexity" evidence="12">
    <location>
        <begin position="827"/>
        <end position="841"/>
    </location>
</feature>
<evidence type="ECO:0000256" key="7">
    <source>
        <dbReference type="ARBA" id="ARBA00023139"/>
    </source>
</evidence>
<keyword evidence="5 13" id="KW-1133">Transmembrane helix</keyword>
<feature type="transmembrane region" description="Helical" evidence="13">
    <location>
        <begin position="403"/>
        <end position="425"/>
    </location>
</feature>
<evidence type="ECO:0000256" key="12">
    <source>
        <dbReference type="SAM" id="MobiDB-lite"/>
    </source>
</evidence>
<evidence type="ECO:0000259" key="14">
    <source>
        <dbReference type="Pfam" id="PF01529"/>
    </source>
</evidence>
<keyword evidence="8" id="KW-0449">Lipoprotein</keyword>
<dbReference type="GO" id="GO:0005794">
    <property type="term" value="C:Golgi apparatus"/>
    <property type="evidence" value="ECO:0007669"/>
    <property type="project" value="TreeGrafter"/>
</dbReference>
<dbReference type="RefSeq" id="XP_029216399.1">
    <property type="nucleotide sequence ID" value="XM_029360423.1"/>
</dbReference>
<dbReference type="Pfam" id="PF01529">
    <property type="entry name" value="DHHC"/>
    <property type="match status" value="1"/>
</dbReference>
<dbReference type="Gene3D" id="1.25.40.20">
    <property type="entry name" value="Ankyrin repeat-containing domain"/>
    <property type="match status" value="1"/>
</dbReference>
<accession>A0A2A9MAK1</accession>
<dbReference type="InterPro" id="IPR001594">
    <property type="entry name" value="Palmitoyltrfase_DHHC"/>
</dbReference>
<dbReference type="PROSITE" id="PS50216">
    <property type="entry name" value="DHHC"/>
    <property type="match status" value="1"/>
</dbReference>
<organism evidence="15 16">
    <name type="scientific">Besnoitia besnoiti</name>
    <name type="common">Apicomplexan protozoan</name>
    <dbReference type="NCBI Taxonomy" id="94643"/>
    <lineage>
        <taxon>Eukaryota</taxon>
        <taxon>Sar</taxon>
        <taxon>Alveolata</taxon>
        <taxon>Apicomplexa</taxon>
        <taxon>Conoidasida</taxon>
        <taxon>Coccidia</taxon>
        <taxon>Eucoccidiorida</taxon>
        <taxon>Eimeriorina</taxon>
        <taxon>Sarcocystidae</taxon>
        <taxon>Besnoitia</taxon>
    </lineage>
</organism>
<sequence length="975" mass="106408">MASAASQPFLQSVSVHSSFDSAGSAAAPYAAHYAPLDATPRASALPAGSVVGAYTVPAVAVNWNPVVLSPVSAAGENGCPSAMAMSHGAAEPGLPSNALYPSSVSMTSLRESRSIGAFEPLFIEAARRKQSDHFMVLVRQLVVASGAQTDAGAVGALRELCVLHHACALGDVALIKQLVSRYNLDPESRHPQNLETPVFFAIRNAHFDVVRFLVKLAGPSCLTAQTRGCMTPFLAAAAAKHDERPRDLLKILEFIYLHGASLEEQNASGDTALFLAAKHGNLHAVQWLVARGASMNHRDHTGGTVLHAAVAKTGGFAAEDDPLQFLCENGAVKLIDTRADIGLQFETMRERPWAVTPKRFPGLTVLQRCLMKRQWFSYLMLLTWRLQYQIFGYTRMMKSSYAYLYWAVTLFNVPLFLNAVSQLHAVGAASVWELGMLWILLWGLTQFFWFITCSSDPGIAQGSQHTLKPQYDSIYPTMNPEILDRIPPPSSASAIGPSHYRMLQMEREQMRLNLELQEVRRTTLPYQSQDLQAHADRAAAVREEDTRVLVTALKALRADVVALMPGVAAERRSRLAQEYVEAVLEGPAAMKTVCVTCELVRTARIHHCADCGHCLERQDHHCVWVDTCVARNNVRPFWFFLLSVTALLIWNDYVSLLYLKNLCFHLDQLVRLTCLGAGVMNFMALVFVSYLLVRTTRVMITNVTYYEFLKKPVHIQSRFKGRTAGWLWDFRGLTPAAMIRNIALFWQNADALDDLYLRPEATANFPESSPFLAARPEGPYLPLSAVPSPATAAPDGALEPCLVKEMQGASMLQHSTSLSFASEANVPPSLSSAPSSPMALSIGTAPPSRVPSAVLYADGPSPVATSNGYKLLPTQPLYMTSDASTTASQHPSAYAPSLQYPSPVSSTKAPPSPAGLSGCRLVRSGEAHPQLRTMAGTAEVFADQADRSAQQPFFSHPLAVTQPMYVQCADPRSVV</sequence>
<keyword evidence="7" id="KW-0564">Palmitate</keyword>
<gene>
    <name evidence="15" type="ORF">BESB_017080</name>
</gene>
<evidence type="ECO:0000256" key="13">
    <source>
        <dbReference type="SAM" id="Phobius"/>
    </source>
</evidence>
<evidence type="ECO:0000256" key="6">
    <source>
        <dbReference type="ARBA" id="ARBA00023136"/>
    </source>
</evidence>
<evidence type="ECO:0000256" key="4">
    <source>
        <dbReference type="ARBA" id="ARBA00022692"/>
    </source>
</evidence>
<evidence type="ECO:0000256" key="11">
    <source>
        <dbReference type="PROSITE-ProRule" id="PRU00023"/>
    </source>
</evidence>
<dbReference type="InterPro" id="IPR036770">
    <property type="entry name" value="Ankyrin_rpt-contain_sf"/>
</dbReference>
<dbReference type="GO" id="GO:0005783">
    <property type="term" value="C:endoplasmic reticulum"/>
    <property type="evidence" value="ECO:0007669"/>
    <property type="project" value="TreeGrafter"/>
</dbReference>
<evidence type="ECO:0000256" key="10">
    <source>
        <dbReference type="ARBA" id="ARBA00048048"/>
    </source>
</evidence>
<dbReference type="PROSITE" id="PS50297">
    <property type="entry name" value="ANK_REP_REGION"/>
    <property type="match status" value="1"/>
</dbReference>
<feature type="domain" description="Palmitoyltransferase DHHC" evidence="14">
    <location>
        <begin position="591"/>
        <end position="711"/>
    </location>
</feature>
<feature type="transmembrane region" description="Helical" evidence="13">
    <location>
        <begin position="431"/>
        <end position="451"/>
    </location>
</feature>
<dbReference type="VEuPathDB" id="ToxoDB:BESB_017080"/>
<dbReference type="KEGG" id="bbes:BESB_017080"/>
<dbReference type="GO" id="GO:0019706">
    <property type="term" value="F:protein-cysteine S-palmitoyltransferase activity"/>
    <property type="evidence" value="ECO:0007669"/>
    <property type="project" value="UniProtKB-EC"/>
</dbReference>
<dbReference type="AlphaFoldDB" id="A0A2A9MAK1"/>
<feature type="transmembrane region" description="Helical" evidence="13">
    <location>
        <begin position="637"/>
        <end position="658"/>
    </location>
</feature>
<dbReference type="PROSITE" id="PS50088">
    <property type="entry name" value="ANK_REPEAT"/>
    <property type="match status" value="1"/>
</dbReference>
<dbReference type="Proteomes" id="UP000224006">
    <property type="component" value="Chromosome X"/>
</dbReference>
<dbReference type="PANTHER" id="PTHR22883:SF43">
    <property type="entry name" value="PALMITOYLTRANSFERASE APP"/>
    <property type="match status" value="1"/>
</dbReference>
<feature type="region of interest" description="Disordered" evidence="12">
    <location>
        <begin position="882"/>
        <end position="915"/>
    </location>
</feature>
<dbReference type="SUPFAM" id="SSF48403">
    <property type="entry name" value="Ankyrin repeat"/>
    <property type="match status" value="1"/>
</dbReference>
<evidence type="ECO:0000313" key="16">
    <source>
        <dbReference type="Proteomes" id="UP000224006"/>
    </source>
</evidence>
<keyword evidence="3" id="KW-0808">Transferase</keyword>
<dbReference type="EC" id="2.3.1.225" evidence="2"/>
<reference evidence="15 16" key="1">
    <citation type="submission" date="2017-09" db="EMBL/GenBank/DDBJ databases">
        <title>Genome sequencing of Besnoitia besnoiti strain Bb-Ger1.</title>
        <authorList>
            <person name="Schares G."/>
            <person name="Venepally P."/>
            <person name="Lorenzi H.A."/>
        </authorList>
    </citation>
    <scope>NUCLEOTIDE SEQUENCE [LARGE SCALE GENOMIC DNA]</scope>
    <source>
        <strain evidence="15 16">Bb-Ger1</strain>
    </source>
</reference>
<dbReference type="PANTHER" id="PTHR22883">
    <property type="entry name" value="ZINC FINGER DHHC DOMAIN CONTAINING PROTEIN"/>
    <property type="match status" value="1"/>
</dbReference>
<feature type="transmembrane region" description="Helical" evidence="13">
    <location>
        <begin position="670"/>
        <end position="693"/>
    </location>
</feature>
<feature type="repeat" description="ANK" evidence="11">
    <location>
        <begin position="268"/>
        <end position="300"/>
    </location>
</feature>
<keyword evidence="11" id="KW-0040">ANK repeat</keyword>
<protein>
    <recommendedName>
        <fullName evidence="2">protein S-acyltransferase</fullName>
        <ecNumber evidence="2">2.3.1.225</ecNumber>
    </recommendedName>
</protein>
<dbReference type="GeneID" id="40306769"/>
<name>A0A2A9MAK1_BESBE</name>
<evidence type="ECO:0000256" key="3">
    <source>
        <dbReference type="ARBA" id="ARBA00022679"/>
    </source>
</evidence>
<dbReference type="EMBL" id="NWUJ01000011">
    <property type="protein sequence ID" value="PFH32390.1"/>
    <property type="molecule type" value="Genomic_DNA"/>
</dbReference>
<dbReference type="SMART" id="SM00248">
    <property type="entry name" value="ANK"/>
    <property type="match status" value="4"/>
</dbReference>
<evidence type="ECO:0000256" key="5">
    <source>
        <dbReference type="ARBA" id="ARBA00022989"/>
    </source>
</evidence>
<evidence type="ECO:0000256" key="8">
    <source>
        <dbReference type="ARBA" id="ARBA00023288"/>
    </source>
</evidence>
<dbReference type="OrthoDB" id="331948at2759"/>
<keyword evidence="4 13" id="KW-0812">Transmembrane</keyword>
<feature type="compositionally biased region" description="Polar residues" evidence="12">
    <location>
        <begin position="882"/>
        <end position="891"/>
    </location>
</feature>
<dbReference type="InterPro" id="IPR002110">
    <property type="entry name" value="Ankyrin_rpt"/>
</dbReference>
<evidence type="ECO:0000256" key="1">
    <source>
        <dbReference type="ARBA" id="ARBA00004127"/>
    </source>
</evidence>
<evidence type="ECO:0000313" key="15">
    <source>
        <dbReference type="EMBL" id="PFH32390.1"/>
    </source>
</evidence>
<dbReference type="Pfam" id="PF12796">
    <property type="entry name" value="Ank_2"/>
    <property type="match status" value="1"/>
</dbReference>
<feature type="region of interest" description="Disordered" evidence="12">
    <location>
        <begin position="823"/>
        <end position="844"/>
    </location>
</feature>
<evidence type="ECO:0000256" key="9">
    <source>
        <dbReference type="ARBA" id="ARBA00023315"/>
    </source>
</evidence>
<keyword evidence="6 13" id="KW-0472">Membrane</keyword>
<dbReference type="InterPro" id="IPR039859">
    <property type="entry name" value="PFA4/ZDH16/20/ERF2-like"/>
</dbReference>
<keyword evidence="9" id="KW-0012">Acyltransferase</keyword>
<feature type="transmembrane region" description="Helical" evidence="13">
    <location>
        <begin position="375"/>
        <end position="391"/>
    </location>
</feature>
<comment type="subcellular location">
    <subcellularLocation>
        <location evidence="1">Endomembrane system</location>
        <topology evidence="1">Multi-pass membrane protein</topology>
    </subcellularLocation>
</comment>
<feature type="compositionally biased region" description="Polar residues" evidence="12">
    <location>
        <begin position="899"/>
        <end position="909"/>
    </location>
</feature>
<keyword evidence="16" id="KW-1185">Reference proteome</keyword>
<evidence type="ECO:0000256" key="2">
    <source>
        <dbReference type="ARBA" id="ARBA00012210"/>
    </source>
</evidence>
<comment type="catalytic activity">
    <reaction evidence="10">
        <text>L-cysteinyl-[protein] + hexadecanoyl-CoA = S-hexadecanoyl-L-cysteinyl-[protein] + CoA</text>
        <dbReference type="Rhea" id="RHEA:36683"/>
        <dbReference type="Rhea" id="RHEA-COMP:10131"/>
        <dbReference type="Rhea" id="RHEA-COMP:11032"/>
        <dbReference type="ChEBI" id="CHEBI:29950"/>
        <dbReference type="ChEBI" id="CHEBI:57287"/>
        <dbReference type="ChEBI" id="CHEBI:57379"/>
        <dbReference type="ChEBI" id="CHEBI:74151"/>
        <dbReference type="EC" id="2.3.1.225"/>
    </reaction>
</comment>
<proteinExistence type="predicted"/>